<evidence type="ECO:0008006" key="4">
    <source>
        <dbReference type="Google" id="ProtNLM"/>
    </source>
</evidence>
<dbReference type="InterPro" id="IPR008620">
    <property type="entry name" value="FixH"/>
</dbReference>
<keyword evidence="1" id="KW-1133">Transmembrane helix</keyword>
<dbReference type="Proteomes" id="UP001354989">
    <property type="component" value="Chromosome"/>
</dbReference>
<keyword evidence="1" id="KW-0472">Membrane</keyword>
<gene>
    <name evidence="2" type="ORF">PEPS_26000</name>
</gene>
<accession>A0ABN6LB12</accession>
<evidence type="ECO:0000313" key="2">
    <source>
        <dbReference type="EMBL" id="BDD00320.1"/>
    </source>
</evidence>
<dbReference type="Pfam" id="PF05751">
    <property type="entry name" value="FixH"/>
    <property type="match status" value="1"/>
</dbReference>
<evidence type="ECO:0000313" key="3">
    <source>
        <dbReference type="Proteomes" id="UP001354989"/>
    </source>
</evidence>
<proteinExistence type="predicted"/>
<reference evidence="2 3" key="1">
    <citation type="submission" date="2021-12" db="EMBL/GenBank/DDBJ databases">
        <title>Genome sequencing of bacteria with rrn-lacking chromosome and rrn-plasmid.</title>
        <authorList>
            <person name="Anda M."/>
            <person name="Iwasaki W."/>
        </authorList>
    </citation>
    <scope>NUCLEOTIDE SEQUENCE [LARGE SCALE GENOMIC DNA]</scope>
    <source>
        <strain evidence="2 3">NBRC 101262</strain>
    </source>
</reference>
<keyword evidence="1" id="KW-0812">Transmembrane</keyword>
<evidence type="ECO:0000256" key="1">
    <source>
        <dbReference type="SAM" id="Phobius"/>
    </source>
</evidence>
<dbReference type="RefSeq" id="WP_332919518.1">
    <property type="nucleotide sequence ID" value="NZ_AP025292.1"/>
</dbReference>
<keyword evidence="3" id="KW-1185">Reference proteome</keyword>
<sequence length="146" mass="16937">MNWGKGIILVTGAFMVFIISLVVMMCRTDQFLVAEDYYKQELAYQDQIDRIKNVQGLDGVVTVELSSDRKTAFVALPSEMIGKIKEGQIHWFRPDNARLDVAQPIEDNEIGRWVCDLSQMKKGRWRVRTTWTDGQKEYFDEKVITL</sequence>
<name>A0ABN6LB12_9BACT</name>
<protein>
    <recommendedName>
        <fullName evidence="4">Nitrogen fixation protein FixH</fullName>
    </recommendedName>
</protein>
<organism evidence="2 3">
    <name type="scientific">Persicobacter psychrovividus</name>
    <dbReference type="NCBI Taxonomy" id="387638"/>
    <lineage>
        <taxon>Bacteria</taxon>
        <taxon>Pseudomonadati</taxon>
        <taxon>Bacteroidota</taxon>
        <taxon>Cytophagia</taxon>
        <taxon>Cytophagales</taxon>
        <taxon>Persicobacteraceae</taxon>
        <taxon>Persicobacter</taxon>
    </lineage>
</organism>
<feature type="transmembrane region" description="Helical" evidence="1">
    <location>
        <begin position="6"/>
        <end position="26"/>
    </location>
</feature>
<dbReference type="EMBL" id="AP025292">
    <property type="protein sequence ID" value="BDD00320.1"/>
    <property type="molecule type" value="Genomic_DNA"/>
</dbReference>